<dbReference type="InterPro" id="IPR036457">
    <property type="entry name" value="PPM-type-like_dom_sf"/>
</dbReference>
<sequence length="382" mass="41473">MARGSAVVYLDICIPLYFIPLRTDSPQPQYDKRPLTTAAVAAAVCTSYHDCVMGLDGYKYILSKMKASRGNQSRLGSFSSIGCATYDFHGDDAVGYGPNYMVVADGVSGTQKASGILARVLVTETLNALERLRRKSLLDPIVAIKSSDFGAEMVRAIRDARALTRRRGRFDSALTAVYVDAASSLLFVFNVGDCKCVVVRRNVVVFESDATIYDFNVPAVVSTMNEIHYPTDAVEIQVAAYEPGDVVMVFSDGVHDNLYVDQVLRAVASHPNQGADIAKATVKACRDTFTRHCGYIPFAVAAAGFCMSAVEEMKANDAISSADFEAFEAKCRDLPRPHTRAIFGNDKRVKNLAFYSASNLLTFANKQVGKKDDISVCVGVLA</sequence>
<evidence type="ECO:0000313" key="4">
    <source>
        <dbReference type="Proteomes" id="UP000469452"/>
    </source>
</evidence>
<dbReference type="EMBL" id="VJMI01014081">
    <property type="protein sequence ID" value="KAF0746119.1"/>
    <property type="molecule type" value="Genomic_DNA"/>
</dbReference>
<protein>
    <recommendedName>
        <fullName evidence="1">Protein phosphatase</fullName>
        <ecNumber evidence="1">3.1.3.16</ecNumber>
    </recommendedName>
</protein>
<accession>A0A6A5ADW8</accession>
<keyword evidence="1" id="KW-0479">Metal-binding</keyword>
<feature type="domain" description="PPM-type phosphatase" evidence="2">
    <location>
        <begin position="74"/>
        <end position="381"/>
    </location>
</feature>
<comment type="catalytic activity">
    <reaction evidence="1">
        <text>O-phospho-L-threonyl-[protein] + H2O = L-threonyl-[protein] + phosphate</text>
        <dbReference type="Rhea" id="RHEA:47004"/>
        <dbReference type="Rhea" id="RHEA-COMP:11060"/>
        <dbReference type="Rhea" id="RHEA-COMP:11605"/>
        <dbReference type="ChEBI" id="CHEBI:15377"/>
        <dbReference type="ChEBI" id="CHEBI:30013"/>
        <dbReference type="ChEBI" id="CHEBI:43474"/>
        <dbReference type="ChEBI" id="CHEBI:61977"/>
        <dbReference type="EC" id="3.1.3.16"/>
    </reaction>
</comment>
<comment type="cofactor">
    <cofactor evidence="1">
        <name>Mn(2+)</name>
        <dbReference type="ChEBI" id="CHEBI:29035"/>
    </cofactor>
</comment>
<dbReference type="PROSITE" id="PS51746">
    <property type="entry name" value="PPM_2"/>
    <property type="match status" value="1"/>
</dbReference>
<keyword evidence="1" id="KW-0464">Manganese</keyword>
<comment type="cofactor">
    <cofactor evidence="1">
        <name>Mg(2+)</name>
        <dbReference type="ChEBI" id="CHEBI:18420"/>
    </cofactor>
</comment>
<dbReference type="VEuPathDB" id="FungiDB:H257_06497"/>
<reference evidence="3 4" key="1">
    <citation type="submission" date="2019-06" db="EMBL/GenBank/DDBJ databases">
        <title>Genomics analysis of Aphanomyces spp. identifies a new class of oomycete effector associated with host adaptation.</title>
        <authorList>
            <person name="Gaulin E."/>
        </authorList>
    </citation>
    <scope>NUCLEOTIDE SEQUENCE [LARGE SCALE GENOMIC DNA]</scope>
    <source>
        <strain evidence="3 4">E</strain>
    </source>
</reference>
<dbReference type="EC" id="3.1.3.16" evidence="1"/>
<organism evidence="3 4">
    <name type="scientific">Aphanomyces astaci</name>
    <name type="common">Crayfish plague agent</name>
    <dbReference type="NCBI Taxonomy" id="112090"/>
    <lineage>
        <taxon>Eukaryota</taxon>
        <taxon>Sar</taxon>
        <taxon>Stramenopiles</taxon>
        <taxon>Oomycota</taxon>
        <taxon>Saprolegniomycetes</taxon>
        <taxon>Saprolegniales</taxon>
        <taxon>Verrucalvaceae</taxon>
        <taxon>Aphanomyces</taxon>
    </lineage>
</organism>
<dbReference type="Gene3D" id="3.60.40.10">
    <property type="entry name" value="PPM-type phosphatase domain"/>
    <property type="match status" value="1"/>
</dbReference>
<dbReference type="GO" id="GO:0046872">
    <property type="term" value="F:metal ion binding"/>
    <property type="evidence" value="ECO:0007669"/>
    <property type="project" value="UniProtKB-UniRule"/>
</dbReference>
<keyword evidence="1" id="KW-0378">Hydrolase</keyword>
<dbReference type="InterPro" id="IPR039123">
    <property type="entry name" value="PPTC7"/>
</dbReference>
<dbReference type="InterPro" id="IPR001932">
    <property type="entry name" value="PPM-type_phosphatase-like_dom"/>
</dbReference>
<name>A0A6A5ADW8_APHAT</name>
<proteinExistence type="inferred from homology"/>
<comment type="caution">
    <text evidence="3">The sequence shown here is derived from an EMBL/GenBank/DDBJ whole genome shotgun (WGS) entry which is preliminary data.</text>
</comment>
<keyword evidence="1" id="KW-0460">Magnesium</keyword>
<dbReference type="PANTHER" id="PTHR12320:SF1">
    <property type="entry name" value="PROTEIN PHOSPHATASE PTC7 HOMOLOG"/>
    <property type="match status" value="1"/>
</dbReference>
<dbReference type="Proteomes" id="UP000469452">
    <property type="component" value="Unassembled WGS sequence"/>
</dbReference>
<keyword evidence="1" id="KW-0904">Protein phosphatase</keyword>
<dbReference type="PANTHER" id="PTHR12320">
    <property type="entry name" value="PROTEIN PHOSPHATASE 2C"/>
    <property type="match status" value="1"/>
</dbReference>
<gene>
    <name evidence="3" type="ORF">AaE_008256</name>
</gene>
<comment type="similarity">
    <text evidence="1">Belongs to the PP2C family.</text>
</comment>
<evidence type="ECO:0000259" key="2">
    <source>
        <dbReference type="PROSITE" id="PS51746"/>
    </source>
</evidence>
<dbReference type="Pfam" id="PF13672">
    <property type="entry name" value="PP2C_2"/>
    <property type="match status" value="1"/>
</dbReference>
<dbReference type="SUPFAM" id="SSF81606">
    <property type="entry name" value="PP2C-like"/>
    <property type="match status" value="1"/>
</dbReference>
<evidence type="ECO:0000313" key="3">
    <source>
        <dbReference type="EMBL" id="KAF0746119.1"/>
    </source>
</evidence>
<dbReference type="GO" id="GO:0004722">
    <property type="term" value="F:protein serine/threonine phosphatase activity"/>
    <property type="evidence" value="ECO:0007669"/>
    <property type="project" value="UniProtKB-EC"/>
</dbReference>
<dbReference type="AlphaFoldDB" id="A0A6A5ADW8"/>
<comment type="catalytic activity">
    <reaction evidence="1">
        <text>O-phospho-L-seryl-[protein] + H2O = L-seryl-[protein] + phosphate</text>
        <dbReference type="Rhea" id="RHEA:20629"/>
        <dbReference type="Rhea" id="RHEA-COMP:9863"/>
        <dbReference type="Rhea" id="RHEA-COMP:11604"/>
        <dbReference type="ChEBI" id="CHEBI:15377"/>
        <dbReference type="ChEBI" id="CHEBI:29999"/>
        <dbReference type="ChEBI" id="CHEBI:43474"/>
        <dbReference type="ChEBI" id="CHEBI:83421"/>
        <dbReference type="EC" id="3.1.3.16"/>
    </reaction>
</comment>
<dbReference type="SMART" id="SM00332">
    <property type="entry name" value="PP2Cc"/>
    <property type="match status" value="1"/>
</dbReference>
<evidence type="ECO:0000256" key="1">
    <source>
        <dbReference type="RuleBase" id="RU366020"/>
    </source>
</evidence>